<comment type="similarity">
    <text evidence="1">Belongs to the glycosyl hydrolase 13 family.</text>
</comment>
<evidence type="ECO:0000313" key="7">
    <source>
        <dbReference type="Proteomes" id="UP000076023"/>
    </source>
</evidence>
<dbReference type="InterPro" id="IPR048650">
    <property type="entry name" value="ISOA1-3-like_C"/>
</dbReference>
<dbReference type="FunFam" id="3.20.20.80:FF:000054">
    <property type="entry name" value="Glycogen debranching enzyme"/>
    <property type="match status" value="1"/>
</dbReference>
<dbReference type="SUPFAM" id="SSF51011">
    <property type="entry name" value="Glycosyl hydrolase domain"/>
    <property type="match status" value="1"/>
</dbReference>
<reference evidence="7" key="1">
    <citation type="journal article" date="2017" name="Genome Announc.">
        <title>Draft Genome Sequence of Terrimicrobium sacchariphilum NM-5T, a Facultative Anaerobic Soil Bacterium of the Class Spartobacteria.</title>
        <authorList>
            <person name="Qiu Y.L."/>
            <person name="Tourlousse D.M."/>
            <person name="Matsuura N."/>
            <person name="Ohashi A."/>
            <person name="Sekiguchi Y."/>
        </authorList>
    </citation>
    <scope>NUCLEOTIDE SEQUENCE [LARGE SCALE GENOMIC DNA]</scope>
    <source>
        <strain evidence="7">NM-5</strain>
    </source>
</reference>
<feature type="domain" description="Glycosyl hydrolase family 13 catalytic" evidence="5">
    <location>
        <begin position="161"/>
        <end position="573"/>
    </location>
</feature>
<dbReference type="Pfam" id="PF00128">
    <property type="entry name" value="Alpha-amylase"/>
    <property type="match status" value="1"/>
</dbReference>
<name>A0A146G7P2_TERSA</name>
<dbReference type="PANTHER" id="PTHR43002">
    <property type="entry name" value="GLYCOGEN DEBRANCHING ENZYME"/>
    <property type="match status" value="1"/>
</dbReference>
<protein>
    <submittedName>
        <fullName evidence="6">Glycogen operon protein</fullName>
    </submittedName>
</protein>
<dbReference type="InterPro" id="IPR006047">
    <property type="entry name" value="GH13_cat_dom"/>
</dbReference>
<evidence type="ECO:0000256" key="2">
    <source>
        <dbReference type="ARBA" id="ARBA00022801"/>
    </source>
</evidence>
<dbReference type="Pfam" id="PF02922">
    <property type="entry name" value="CBM_48"/>
    <property type="match status" value="1"/>
</dbReference>
<dbReference type="InParanoid" id="A0A146G7P2"/>
<dbReference type="InterPro" id="IPR004193">
    <property type="entry name" value="Glyco_hydro_13_N"/>
</dbReference>
<evidence type="ECO:0000259" key="5">
    <source>
        <dbReference type="SMART" id="SM00642"/>
    </source>
</evidence>
<dbReference type="InterPro" id="IPR014756">
    <property type="entry name" value="Ig_E-set"/>
</dbReference>
<evidence type="ECO:0000256" key="1">
    <source>
        <dbReference type="ARBA" id="ARBA00008061"/>
    </source>
</evidence>
<dbReference type="InterPro" id="IPR017853">
    <property type="entry name" value="GH"/>
</dbReference>
<dbReference type="Proteomes" id="UP000076023">
    <property type="component" value="Unassembled WGS sequence"/>
</dbReference>
<dbReference type="NCBIfam" id="TIGR02100">
    <property type="entry name" value="glgX_debranch"/>
    <property type="match status" value="1"/>
</dbReference>
<dbReference type="GO" id="GO:0005980">
    <property type="term" value="P:glycogen catabolic process"/>
    <property type="evidence" value="ECO:0007669"/>
    <property type="project" value="InterPro"/>
</dbReference>
<dbReference type="STRING" id="690879.TSACC_21778"/>
<sequence length="710" mass="79821">MIPNHTHTHADFRLRYGHPLPFGASHVPGGVNFSIFSTYAKSCTLVLFEKGSAQPYAEIPFPPEYRLGNVWAMIVFDLSYEDLEYGYRFDGIFDVREGLHFDPKNVLLDPYAREISGREVWKQESRHGDAHPFRARIPFEAFDWEHDRPIKRPESELVIYEMHVRGFTAHPSAEVQHPGTYAAMKDKIPYLKDLGVNTVELMPIFEFDELENTRTNPLTGEQLCNYWGYSTLAFFAPKAGFAATGKHGTQVEELKDLIRALHSAGIKVILDVVFNHTAEGGENGPTYSFRGIDNKTYYMLDSSGKYANYTGCGNTVNCNHPVVRGFVIASLRHWAAEYHIDGFRFDLASVLGRDSTGAPLSNPPLLESLAYDPVLAQCDLIAEAWDAGGLYQVGNFPSYGRWLEWNGKFRDAARRFIKGDPGVVGEMVQRIMGSPDMYAAAGRKPTASINFITCHDGFTLRDLFSYNEKHNLDNGENNNDGANDNWSWNCGVEGETTDQEINALRLRLQKNAIMLLFVSQGVPMLWMGDESGRTQRGNNNAYCQDEDWNWLDWALTEENKGLYRFTRNMIAFRKANPALRQPEFLTSKDVIGSGYPDISWHGVLPWKPDWGLPSRSIAFMLCGRHGAAAGGPSHFIYCAFNMYYKPLEFTLPVLPKGYVWFRVADTSLPSPDDIVEPGQEVLLPGVKTLTIAERSSVILLGKPDPSVAVT</sequence>
<dbReference type="GO" id="GO:0019156">
    <property type="term" value="F:isoamylase activity"/>
    <property type="evidence" value="ECO:0007669"/>
    <property type="project" value="UniProtKB-ARBA"/>
</dbReference>
<accession>A0A146G7P2</accession>
<dbReference type="Gene3D" id="2.60.40.10">
    <property type="entry name" value="Immunoglobulins"/>
    <property type="match status" value="1"/>
</dbReference>
<organism evidence="6 7">
    <name type="scientific">Terrimicrobium sacchariphilum</name>
    <dbReference type="NCBI Taxonomy" id="690879"/>
    <lineage>
        <taxon>Bacteria</taxon>
        <taxon>Pseudomonadati</taxon>
        <taxon>Verrucomicrobiota</taxon>
        <taxon>Terrimicrobiia</taxon>
        <taxon>Terrimicrobiales</taxon>
        <taxon>Terrimicrobiaceae</taxon>
        <taxon>Terrimicrobium</taxon>
    </lineage>
</organism>
<dbReference type="SUPFAM" id="SSF51445">
    <property type="entry name" value="(Trans)glycosidases"/>
    <property type="match status" value="1"/>
</dbReference>
<gene>
    <name evidence="6" type="ORF">TSACC_21778</name>
</gene>
<dbReference type="Pfam" id="PF21156">
    <property type="entry name" value="ISOA1-3_C"/>
    <property type="match status" value="1"/>
</dbReference>
<dbReference type="AlphaFoldDB" id="A0A146G7P2"/>
<dbReference type="InterPro" id="IPR011837">
    <property type="entry name" value="Glycogen_debranch_GlgX"/>
</dbReference>
<comment type="caution">
    <text evidence="6">The sequence shown here is derived from an EMBL/GenBank/DDBJ whole genome shotgun (WGS) entry which is preliminary data.</text>
</comment>
<dbReference type="InterPro" id="IPR013780">
    <property type="entry name" value="Glyco_hydro_b"/>
</dbReference>
<keyword evidence="2" id="KW-0378">Hydrolase</keyword>
<dbReference type="GO" id="GO:0004135">
    <property type="term" value="F:amylo-alpha-1,6-glucosidase activity"/>
    <property type="evidence" value="ECO:0007669"/>
    <property type="project" value="InterPro"/>
</dbReference>
<dbReference type="OrthoDB" id="9761875at2"/>
<keyword evidence="3" id="KW-0809">Transit peptide</keyword>
<dbReference type="CDD" id="cd11234">
    <property type="entry name" value="E_set_GDE_N"/>
    <property type="match status" value="1"/>
</dbReference>
<dbReference type="CDD" id="cd11326">
    <property type="entry name" value="AmyAc_Glg_debranch"/>
    <property type="match status" value="1"/>
</dbReference>
<dbReference type="EMBL" id="BDCO01000002">
    <property type="protein sequence ID" value="GAT33363.1"/>
    <property type="molecule type" value="Genomic_DNA"/>
</dbReference>
<dbReference type="SUPFAM" id="SSF81296">
    <property type="entry name" value="E set domains"/>
    <property type="match status" value="1"/>
</dbReference>
<evidence type="ECO:0000256" key="3">
    <source>
        <dbReference type="ARBA" id="ARBA00022946"/>
    </source>
</evidence>
<dbReference type="RefSeq" id="WP_075079103.1">
    <property type="nucleotide sequence ID" value="NZ_BDCO01000002.1"/>
</dbReference>
<dbReference type="SMART" id="SM00642">
    <property type="entry name" value="Aamy"/>
    <property type="match status" value="1"/>
</dbReference>
<keyword evidence="7" id="KW-1185">Reference proteome</keyword>
<dbReference type="InterPro" id="IPR013783">
    <property type="entry name" value="Ig-like_fold"/>
</dbReference>
<dbReference type="Gene3D" id="3.20.20.80">
    <property type="entry name" value="Glycosidases"/>
    <property type="match status" value="1"/>
</dbReference>
<proteinExistence type="inferred from homology"/>
<keyword evidence="4" id="KW-0326">Glycosidase</keyword>
<dbReference type="Gene3D" id="2.60.40.1180">
    <property type="entry name" value="Golgi alpha-mannosidase II"/>
    <property type="match status" value="1"/>
</dbReference>
<evidence type="ECO:0000313" key="6">
    <source>
        <dbReference type="EMBL" id="GAT33363.1"/>
    </source>
</evidence>
<evidence type="ECO:0000256" key="4">
    <source>
        <dbReference type="ARBA" id="ARBA00023295"/>
    </source>
</evidence>